<gene>
    <name evidence="1" type="ORF">P7H47_01960</name>
</gene>
<dbReference type="Proteomes" id="UP001255696">
    <property type="component" value="Unassembled WGS sequence"/>
</dbReference>
<sequence>MEIYIMGKMDYLVYLINIISNHYFAGDLKKGYRTLNDSGLLAFNDEFYDVQHTLSKEVLLKEVGEIILQSDIYQNDCLRDNVALVHLTIGEIMCRLNISYMDAMDLFYQSITAELLSDEDTGYFTYSHLDLAKLVIEEQKVNSREEKIDMHAEGKVLCV</sequence>
<dbReference type="AlphaFoldDB" id="A0AAW8TS62"/>
<protein>
    <submittedName>
        <fullName evidence="1">Uncharacterized protein</fullName>
    </submittedName>
</protein>
<reference evidence="1" key="1">
    <citation type="submission" date="2023-03" db="EMBL/GenBank/DDBJ databases">
        <authorList>
            <person name="Shen W."/>
            <person name="Cai J."/>
        </authorList>
    </citation>
    <scope>NUCLEOTIDE SEQUENCE</scope>
    <source>
        <strain evidence="1">B245-2</strain>
    </source>
</reference>
<comment type="caution">
    <text evidence="1">The sequence shown here is derived from an EMBL/GenBank/DDBJ whole genome shotgun (WGS) entry which is preliminary data.</text>
</comment>
<name>A0AAW8TS62_9ENTE</name>
<dbReference type="EMBL" id="JARQBI010000003">
    <property type="protein sequence ID" value="MDT2796037.1"/>
    <property type="molecule type" value="Genomic_DNA"/>
</dbReference>
<accession>A0AAW8TS62</accession>
<organism evidence="1 2">
    <name type="scientific">Enterococcus cecorum</name>
    <dbReference type="NCBI Taxonomy" id="44008"/>
    <lineage>
        <taxon>Bacteria</taxon>
        <taxon>Bacillati</taxon>
        <taxon>Bacillota</taxon>
        <taxon>Bacilli</taxon>
        <taxon>Lactobacillales</taxon>
        <taxon>Enterococcaceae</taxon>
        <taxon>Enterococcus</taxon>
    </lineage>
</organism>
<proteinExistence type="predicted"/>
<dbReference type="RefSeq" id="WP_311897215.1">
    <property type="nucleotide sequence ID" value="NZ_JARQBI010000003.1"/>
</dbReference>
<evidence type="ECO:0000313" key="2">
    <source>
        <dbReference type="Proteomes" id="UP001255696"/>
    </source>
</evidence>
<evidence type="ECO:0000313" key="1">
    <source>
        <dbReference type="EMBL" id="MDT2796037.1"/>
    </source>
</evidence>